<dbReference type="STRING" id="1802726.A3B07_02715"/>
<dbReference type="SUPFAM" id="SSF53474">
    <property type="entry name" value="alpha/beta-Hydrolases"/>
    <property type="match status" value="1"/>
</dbReference>
<evidence type="ECO:0000259" key="1">
    <source>
        <dbReference type="Pfam" id="PF00561"/>
    </source>
</evidence>
<proteinExistence type="predicted"/>
<organism evidence="2 3">
    <name type="scientific">Candidatus Yonathbacteria bacterium RIFCSPLOWO2_01_FULL_43_27</name>
    <dbReference type="NCBI Taxonomy" id="1802726"/>
    <lineage>
        <taxon>Bacteria</taxon>
        <taxon>Candidatus Yonathiibacteriota</taxon>
    </lineage>
</organism>
<comment type="caution">
    <text evidence="2">The sequence shown here is derived from an EMBL/GenBank/DDBJ whole genome shotgun (WGS) entry which is preliminary data.</text>
</comment>
<protein>
    <recommendedName>
        <fullName evidence="1">AB hydrolase-1 domain-containing protein</fullName>
    </recommendedName>
</protein>
<sequence length="282" mass="31518">MKYESISFRTPETPEASEQEFTIDSIDLKPEKEKTPIPVLFAPGWGFTPETLNQSFEVLVENGRRVISLAHIRESSQVKSDKHVSPELQKAYALLALLDKKHIEKVDAVAHSEGSINLAIAALEHPEKFRNIVFINPAGMIGENTFPKHIFKFYTEVFQDFKASLRGKGVFKSVLIEYKEIAKYFLSNPALSLREAVAISQADILQMISELKQHNIGVSVISGVDDKIIPMDKLQEKVSSNSINGFYSVKGGHNEILFQPIKYMGAVDTALDALEKRGVVDK</sequence>
<dbReference type="AlphaFoldDB" id="A0A1G2SBV1"/>
<dbReference type="Gene3D" id="3.40.50.1820">
    <property type="entry name" value="alpha/beta hydrolase"/>
    <property type="match status" value="1"/>
</dbReference>
<accession>A0A1G2SBV1</accession>
<dbReference type="Pfam" id="PF00561">
    <property type="entry name" value="Abhydrolase_1"/>
    <property type="match status" value="1"/>
</dbReference>
<evidence type="ECO:0000313" key="2">
    <source>
        <dbReference type="EMBL" id="OHA82510.1"/>
    </source>
</evidence>
<dbReference type="InterPro" id="IPR000073">
    <property type="entry name" value="AB_hydrolase_1"/>
</dbReference>
<reference evidence="2 3" key="1">
    <citation type="journal article" date="2016" name="Nat. Commun.">
        <title>Thousands of microbial genomes shed light on interconnected biogeochemical processes in an aquifer system.</title>
        <authorList>
            <person name="Anantharaman K."/>
            <person name="Brown C.T."/>
            <person name="Hug L.A."/>
            <person name="Sharon I."/>
            <person name="Castelle C.J."/>
            <person name="Probst A.J."/>
            <person name="Thomas B.C."/>
            <person name="Singh A."/>
            <person name="Wilkins M.J."/>
            <person name="Karaoz U."/>
            <person name="Brodie E.L."/>
            <person name="Williams K.H."/>
            <person name="Hubbard S.S."/>
            <person name="Banfield J.F."/>
        </authorList>
    </citation>
    <scope>NUCLEOTIDE SEQUENCE [LARGE SCALE GENOMIC DNA]</scope>
</reference>
<feature type="domain" description="AB hydrolase-1" evidence="1">
    <location>
        <begin position="93"/>
        <end position="168"/>
    </location>
</feature>
<name>A0A1G2SBV1_9BACT</name>
<dbReference type="Proteomes" id="UP000178817">
    <property type="component" value="Unassembled WGS sequence"/>
</dbReference>
<gene>
    <name evidence="2" type="ORF">A3B07_02715</name>
</gene>
<evidence type="ECO:0000313" key="3">
    <source>
        <dbReference type="Proteomes" id="UP000178817"/>
    </source>
</evidence>
<dbReference type="InterPro" id="IPR029058">
    <property type="entry name" value="AB_hydrolase_fold"/>
</dbReference>
<dbReference type="EMBL" id="MHUV01000006">
    <property type="protein sequence ID" value="OHA82510.1"/>
    <property type="molecule type" value="Genomic_DNA"/>
</dbReference>